<keyword evidence="2" id="KW-1185">Reference proteome</keyword>
<gene>
    <name evidence="1" type="primary">ARG4_2</name>
    <name evidence="1" type="ORF">H4R21_006034</name>
</gene>
<comment type="caution">
    <text evidence="1">The sequence shown here is derived from an EMBL/GenBank/DDBJ whole genome shotgun (WGS) entry which is preliminary data.</text>
</comment>
<feature type="non-terminal residue" evidence="1">
    <location>
        <position position="1"/>
    </location>
</feature>
<protein>
    <submittedName>
        <fullName evidence="1">Argininosuccinate lyase</fullName>
        <ecNumber evidence="1">4.3.2.1</ecNumber>
    </submittedName>
</protein>
<sequence>YLVRKGVPFRQTHHISGAAVKMAEARGVQISDLSVKDLQALHPSFGEDVKRIFDFETSVNNRSSVGGTSRVTVEAQIATLKKWLA</sequence>
<reference evidence="1" key="1">
    <citation type="submission" date="2022-07" db="EMBL/GenBank/DDBJ databases">
        <title>Phylogenomic reconstructions and comparative analyses of Kickxellomycotina fungi.</title>
        <authorList>
            <person name="Reynolds N.K."/>
            <person name="Stajich J.E."/>
            <person name="Barry K."/>
            <person name="Grigoriev I.V."/>
            <person name="Crous P."/>
            <person name="Smith M.E."/>
        </authorList>
    </citation>
    <scope>NUCLEOTIDE SEQUENCE</scope>
    <source>
        <strain evidence="1">BCRC 34780</strain>
    </source>
</reference>
<keyword evidence="1" id="KW-0456">Lyase</keyword>
<dbReference type="EMBL" id="JANBUN010003015">
    <property type="protein sequence ID" value="KAJ2793085.1"/>
    <property type="molecule type" value="Genomic_DNA"/>
</dbReference>
<organism evidence="1 2">
    <name type="scientific">Coemansia helicoidea</name>
    <dbReference type="NCBI Taxonomy" id="1286919"/>
    <lineage>
        <taxon>Eukaryota</taxon>
        <taxon>Fungi</taxon>
        <taxon>Fungi incertae sedis</taxon>
        <taxon>Zoopagomycota</taxon>
        <taxon>Kickxellomycotina</taxon>
        <taxon>Kickxellomycetes</taxon>
        <taxon>Kickxellales</taxon>
        <taxon>Kickxellaceae</taxon>
        <taxon>Coemansia</taxon>
    </lineage>
</organism>
<dbReference type="Proteomes" id="UP001140087">
    <property type="component" value="Unassembled WGS sequence"/>
</dbReference>
<evidence type="ECO:0000313" key="2">
    <source>
        <dbReference type="Proteomes" id="UP001140087"/>
    </source>
</evidence>
<accession>A0ACC1KQ57</accession>
<proteinExistence type="predicted"/>
<dbReference type="EC" id="4.3.2.1" evidence="1"/>
<evidence type="ECO:0000313" key="1">
    <source>
        <dbReference type="EMBL" id="KAJ2793085.1"/>
    </source>
</evidence>
<name>A0ACC1KQ57_9FUNG</name>